<organism evidence="3 4">
    <name type="scientific">Lactuca saligna</name>
    <name type="common">Willowleaf lettuce</name>
    <dbReference type="NCBI Taxonomy" id="75948"/>
    <lineage>
        <taxon>Eukaryota</taxon>
        <taxon>Viridiplantae</taxon>
        <taxon>Streptophyta</taxon>
        <taxon>Embryophyta</taxon>
        <taxon>Tracheophyta</taxon>
        <taxon>Spermatophyta</taxon>
        <taxon>Magnoliopsida</taxon>
        <taxon>eudicotyledons</taxon>
        <taxon>Gunneridae</taxon>
        <taxon>Pentapetalae</taxon>
        <taxon>asterids</taxon>
        <taxon>campanulids</taxon>
        <taxon>Asterales</taxon>
        <taxon>Asteraceae</taxon>
        <taxon>Cichorioideae</taxon>
        <taxon>Cichorieae</taxon>
        <taxon>Lactucinae</taxon>
        <taxon>Lactuca</taxon>
    </lineage>
</organism>
<evidence type="ECO:0000256" key="1">
    <source>
        <dbReference type="SAM" id="MobiDB-lite"/>
    </source>
</evidence>
<evidence type="ECO:0000313" key="3">
    <source>
        <dbReference type="EMBL" id="CAI9292099.1"/>
    </source>
</evidence>
<name>A0AA35ZH80_LACSI</name>
<proteinExistence type="predicted"/>
<feature type="transmembrane region" description="Helical" evidence="2">
    <location>
        <begin position="238"/>
        <end position="269"/>
    </location>
</feature>
<keyword evidence="2" id="KW-0472">Membrane</keyword>
<keyword evidence="2" id="KW-0812">Transmembrane</keyword>
<accession>A0AA35ZH80</accession>
<dbReference type="EMBL" id="OX465083">
    <property type="protein sequence ID" value="CAI9292099.1"/>
    <property type="molecule type" value="Genomic_DNA"/>
</dbReference>
<feature type="region of interest" description="Disordered" evidence="1">
    <location>
        <begin position="52"/>
        <end position="72"/>
    </location>
</feature>
<keyword evidence="2" id="KW-1133">Transmembrane helix</keyword>
<dbReference type="PANTHER" id="PTHR13359">
    <property type="entry name" value="39S RIBOSOMAL PROTEIN L40, MITOCHONDRIAL"/>
    <property type="match status" value="1"/>
</dbReference>
<dbReference type="AlphaFoldDB" id="A0AA35ZH80"/>
<evidence type="ECO:0000256" key="2">
    <source>
        <dbReference type="SAM" id="Phobius"/>
    </source>
</evidence>
<gene>
    <name evidence="3" type="ORF">LSALG_LOCUS31196</name>
</gene>
<keyword evidence="4" id="KW-1185">Reference proteome</keyword>
<dbReference type="PANTHER" id="PTHR13359:SF2">
    <property type="entry name" value="LARGE RIBOSOMAL SUBUNIT PROTEIN ML40"/>
    <property type="match status" value="1"/>
</dbReference>
<protein>
    <submittedName>
        <fullName evidence="3">Uncharacterized protein</fullName>
    </submittedName>
</protein>
<evidence type="ECO:0000313" key="4">
    <source>
        <dbReference type="Proteomes" id="UP001177003"/>
    </source>
</evidence>
<reference evidence="3" key="1">
    <citation type="submission" date="2023-04" db="EMBL/GenBank/DDBJ databases">
        <authorList>
            <person name="Vijverberg K."/>
            <person name="Xiong W."/>
            <person name="Schranz E."/>
        </authorList>
    </citation>
    <scope>NUCLEOTIDE SEQUENCE</scope>
</reference>
<dbReference type="Proteomes" id="UP001177003">
    <property type="component" value="Chromosome 7"/>
</dbReference>
<sequence length="289" mass="32735">MARITDMMKLKPLTSSIETLGHRFLQQCSVSGTAKGKGKVKAGVTLKRSKITIKKGQQAPDPSATKGPRKGQLEQMIDDCLQAKAPVRFLKPKEREREAEREKMGLISEDRKQEIASFKKNKSKVKDDDQKSKSGFIGPEGLDLVTLGLVDADKIPKYELTVEDGRKLAKEYSRVLMRKHRARQAAETGLLKCKKEAIEALPEGLREAALVPDMAPFPVNRGRVQLRGSSDEGKGARWWYICMLFLGFLQFCPFINWFPFVLFCFVLLYPLVRLEIEPDDAERNHHSFQ</sequence>
<dbReference type="GO" id="GO:0005762">
    <property type="term" value="C:mitochondrial large ribosomal subunit"/>
    <property type="evidence" value="ECO:0007669"/>
    <property type="project" value="InterPro"/>
</dbReference>
<dbReference type="InterPro" id="IPR039145">
    <property type="entry name" value="Ribosomal_mL40_metazoa/plant"/>
</dbReference>